<feature type="domain" description="Helicase ATP-binding" evidence="1">
    <location>
        <begin position="27"/>
        <end position="151"/>
    </location>
</feature>
<dbReference type="PANTHER" id="PTHR47396">
    <property type="entry name" value="TYPE I RESTRICTION ENZYME ECOKI R PROTEIN"/>
    <property type="match status" value="1"/>
</dbReference>
<dbReference type="AlphaFoldDB" id="A0A934WTL5"/>
<dbReference type="Pfam" id="PF00271">
    <property type="entry name" value="Helicase_C"/>
    <property type="match status" value="1"/>
</dbReference>
<dbReference type="GO" id="GO:0005829">
    <property type="term" value="C:cytosol"/>
    <property type="evidence" value="ECO:0007669"/>
    <property type="project" value="TreeGrafter"/>
</dbReference>
<evidence type="ECO:0000313" key="3">
    <source>
        <dbReference type="EMBL" id="MBK6089661.1"/>
    </source>
</evidence>
<comment type="caution">
    <text evidence="3">The sequence shown here is derived from an EMBL/GenBank/DDBJ whole genome shotgun (WGS) entry which is preliminary data.</text>
</comment>
<protein>
    <submittedName>
        <fullName evidence="3">DEAD/DEAH box helicase family protein</fullName>
    </submittedName>
</protein>
<gene>
    <name evidence="3" type="ORF">JKK62_13595</name>
</gene>
<feature type="domain" description="Helicase C-terminal" evidence="2">
    <location>
        <begin position="203"/>
        <end position="360"/>
    </location>
</feature>
<dbReference type="PROSITE" id="PS51192">
    <property type="entry name" value="HELICASE_ATP_BIND_1"/>
    <property type="match status" value="1"/>
</dbReference>
<evidence type="ECO:0000259" key="1">
    <source>
        <dbReference type="PROSITE" id="PS51192"/>
    </source>
</evidence>
<dbReference type="Pfam" id="PF04851">
    <property type="entry name" value="ResIII"/>
    <property type="match status" value="2"/>
</dbReference>
<reference evidence="3" key="1">
    <citation type="submission" date="2021-01" db="EMBL/GenBank/DDBJ databases">
        <title>Genome public.</title>
        <authorList>
            <person name="Liu C."/>
            <person name="Sun Q."/>
        </authorList>
    </citation>
    <scope>NUCLEOTIDE SEQUENCE</scope>
    <source>
        <strain evidence="3">M6</strain>
    </source>
</reference>
<dbReference type="InterPro" id="IPR001650">
    <property type="entry name" value="Helicase_C-like"/>
</dbReference>
<dbReference type="PANTHER" id="PTHR47396:SF1">
    <property type="entry name" value="ATP-DEPENDENT HELICASE IRC3-RELATED"/>
    <property type="match status" value="1"/>
</dbReference>
<dbReference type="GO" id="GO:0004386">
    <property type="term" value="F:helicase activity"/>
    <property type="evidence" value="ECO:0007669"/>
    <property type="project" value="UniProtKB-KW"/>
</dbReference>
<keyword evidence="3" id="KW-0378">Hydrolase</keyword>
<dbReference type="PROSITE" id="PS51194">
    <property type="entry name" value="HELICASE_CTER"/>
    <property type="match status" value="1"/>
</dbReference>
<keyword evidence="3" id="KW-0347">Helicase</keyword>
<dbReference type="GO" id="GO:0003677">
    <property type="term" value="F:DNA binding"/>
    <property type="evidence" value="ECO:0007669"/>
    <property type="project" value="InterPro"/>
</dbReference>
<dbReference type="InterPro" id="IPR014001">
    <property type="entry name" value="Helicase_ATP-bd"/>
</dbReference>
<keyword evidence="3" id="KW-0067">ATP-binding</keyword>
<dbReference type="GO" id="GO:0005524">
    <property type="term" value="F:ATP binding"/>
    <property type="evidence" value="ECO:0007669"/>
    <property type="project" value="InterPro"/>
</dbReference>
<sequence>MPLRPYQNDLVEDVRSAWHEGYRAPCIVLGCGGGKSCIVAEIARRTTFNGKRVLFLVHRKELVDQITATFARWGVLMDLCFVGMVQTITRRLKKIPKPALIITDENHHSLATSYKRIYEHFSDVPRVGVTATPVRLNGDGLGDVNDKLIIGKSTKWLIANGFLAPYDYYAPSVADLTGLHTRRGEYVQSDIDKAMIQNKVFGDVIAYYRKLANEKKAICYCASIKHSKATAAAFCDAGIRAKHIDGDTPKNERDRIISAFRKGEITILCNVDLISEGFDVPDCECSILLRPTHSLTLYIQQSMRCMRYRKDKRAIIIDHVGNYARHGMPDDDREWTLAKKEHKRIQTEKENSESVVMCPECFFTFARENAENGCCPHCGAPLPKRTRKLTSDEDAELIRIEGFKLDFDTPDDCHTYDELLSYAKRRGYKPGWAYYQARLRGMIA</sequence>
<dbReference type="SUPFAM" id="SSF52540">
    <property type="entry name" value="P-loop containing nucleoside triphosphate hydrolases"/>
    <property type="match status" value="1"/>
</dbReference>
<dbReference type="InterPro" id="IPR006935">
    <property type="entry name" value="Helicase/UvrB_N"/>
</dbReference>
<accession>A0A934WTL5</accession>
<keyword evidence="4" id="KW-1185">Reference proteome</keyword>
<evidence type="ECO:0000259" key="2">
    <source>
        <dbReference type="PROSITE" id="PS51194"/>
    </source>
</evidence>
<dbReference type="GO" id="GO:0016787">
    <property type="term" value="F:hydrolase activity"/>
    <property type="evidence" value="ECO:0007669"/>
    <property type="project" value="InterPro"/>
</dbReference>
<organism evidence="3 4">
    <name type="scientific">Ruminococcus difficilis</name>
    <dbReference type="NCBI Taxonomy" id="2763069"/>
    <lineage>
        <taxon>Bacteria</taxon>
        <taxon>Bacillati</taxon>
        <taxon>Bacillota</taxon>
        <taxon>Clostridia</taxon>
        <taxon>Eubacteriales</taxon>
        <taxon>Oscillospiraceae</taxon>
        <taxon>Ruminococcus</taxon>
    </lineage>
</organism>
<dbReference type="SMART" id="SM00490">
    <property type="entry name" value="HELICc"/>
    <property type="match status" value="1"/>
</dbReference>
<dbReference type="Gene3D" id="3.40.50.300">
    <property type="entry name" value="P-loop containing nucleotide triphosphate hydrolases"/>
    <property type="match status" value="2"/>
</dbReference>
<dbReference type="Proteomes" id="UP000633365">
    <property type="component" value="Unassembled WGS sequence"/>
</dbReference>
<dbReference type="EMBL" id="JAEQMG010000145">
    <property type="protein sequence ID" value="MBK6089661.1"/>
    <property type="molecule type" value="Genomic_DNA"/>
</dbReference>
<name>A0A934WTL5_9FIRM</name>
<keyword evidence="3" id="KW-0547">Nucleotide-binding</keyword>
<dbReference type="InterPro" id="IPR050742">
    <property type="entry name" value="Helicase_Restrict-Modif_Enz"/>
</dbReference>
<dbReference type="InterPro" id="IPR027417">
    <property type="entry name" value="P-loop_NTPase"/>
</dbReference>
<proteinExistence type="predicted"/>
<dbReference type="RefSeq" id="WP_201428367.1">
    <property type="nucleotide sequence ID" value="NZ_JAEQMG010000145.1"/>
</dbReference>
<evidence type="ECO:0000313" key="4">
    <source>
        <dbReference type="Proteomes" id="UP000633365"/>
    </source>
</evidence>